<dbReference type="AlphaFoldDB" id="I4K5M5"/>
<organism evidence="2 3">
    <name type="scientific">Pseudomonas lactis</name>
    <dbReference type="NCBI Taxonomy" id="1615674"/>
    <lineage>
        <taxon>Bacteria</taxon>
        <taxon>Pseudomonadati</taxon>
        <taxon>Pseudomonadota</taxon>
        <taxon>Gammaproteobacteria</taxon>
        <taxon>Pseudomonadales</taxon>
        <taxon>Pseudomonadaceae</taxon>
        <taxon>Pseudomonas</taxon>
    </lineage>
</organism>
<dbReference type="Pfam" id="PF13005">
    <property type="entry name" value="zf-IS66"/>
    <property type="match status" value="1"/>
</dbReference>
<dbReference type="EMBL" id="AHPN01000001">
    <property type="protein sequence ID" value="EIK60015.1"/>
    <property type="molecule type" value="Genomic_DNA"/>
</dbReference>
<name>I4K5M5_9PSED</name>
<comment type="caution">
    <text evidence="2">The sequence shown here is derived from an EMBL/GenBank/DDBJ whole genome shotgun (WGS) entry which is preliminary data.</text>
</comment>
<evidence type="ECO:0000313" key="3">
    <source>
        <dbReference type="Proteomes" id="UP000003213"/>
    </source>
</evidence>
<evidence type="ECO:0000259" key="1">
    <source>
        <dbReference type="Pfam" id="PF13005"/>
    </source>
</evidence>
<dbReference type="HOGENOM" id="CLU_3121666_0_0_6"/>
<gene>
    <name evidence="2" type="ORF">PflSS101_4027</name>
</gene>
<evidence type="ECO:0000313" key="2">
    <source>
        <dbReference type="EMBL" id="EIK60015.1"/>
    </source>
</evidence>
<accession>I4K5M5</accession>
<protein>
    <submittedName>
        <fullName evidence="2">ISPpu14-like transposase, Orf3</fullName>
    </submittedName>
</protein>
<reference evidence="2 3" key="1">
    <citation type="journal article" date="2012" name="PLoS Genet.">
        <title>Comparative Genomics of Plant-Associated Pseudomonas spp.: Insights into Diversity and Inheritance of Traits Involved in Multitrophic Interactions.</title>
        <authorList>
            <person name="Loper J.E."/>
            <person name="Hassan K.A."/>
            <person name="Mavrodi D.V."/>
            <person name="Davis E.W.II."/>
            <person name="Lim C.K."/>
            <person name="Shaffer B.T."/>
            <person name="Elbourne L.D."/>
            <person name="Stockwell V.O."/>
            <person name="Hartney S.L."/>
            <person name="Breakwell K."/>
            <person name="Henkels M.D."/>
            <person name="Tetu S.G."/>
            <person name="Rangel L.I."/>
            <person name="Kidarsa T.A."/>
            <person name="Wilson N.L."/>
            <person name="van de Mortel J.E."/>
            <person name="Song C."/>
            <person name="Blumhagen R."/>
            <person name="Radune D."/>
            <person name="Hostetler J.B."/>
            <person name="Brinkac L.M."/>
            <person name="Durkin A.S."/>
            <person name="Kluepfel D.A."/>
            <person name="Wechter W.P."/>
            <person name="Anderson A.J."/>
            <person name="Kim Y.C."/>
            <person name="Pierson L.S.III."/>
            <person name="Pierson E.A."/>
            <person name="Lindow S.E."/>
            <person name="Kobayashi D.Y."/>
            <person name="Raaijmakers J.M."/>
            <person name="Weller D.M."/>
            <person name="Thomashow L.S."/>
            <person name="Allen A.E."/>
            <person name="Paulsen I.T."/>
        </authorList>
    </citation>
    <scope>NUCLEOTIDE SEQUENCE [LARGE SCALE GENOMIC DNA]</scope>
    <source>
        <strain evidence="2 3">SS101</strain>
    </source>
</reference>
<dbReference type="Proteomes" id="UP000003213">
    <property type="component" value="Chromosome"/>
</dbReference>
<feature type="domain" description="Transposase IS66 zinc-finger binding" evidence="1">
    <location>
        <begin position="9"/>
        <end position="49"/>
    </location>
</feature>
<sequence>MIRYESGNTQCACRCQLQRFCKSVSEKLDYKPGMFAVMQHVRGKWACRQR</sequence>
<proteinExistence type="predicted"/>
<dbReference type="InterPro" id="IPR024474">
    <property type="entry name" value="Znf_dom_IS66"/>
</dbReference>